<feature type="domain" description="Glycosyl transferase family 1" evidence="1">
    <location>
        <begin position="183"/>
        <end position="332"/>
    </location>
</feature>
<dbReference type="GO" id="GO:0016757">
    <property type="term" value="F:glycosyltransferase activity"/>
    <property type="evidence" value="ECO:0007669"/>
    <property type="project" value="InterPro"/>
</dbReference>
<dbReference type="Gene3D" id="3.40.50.2000">
    <property type="entry name" value="Glycogen Phosphorylase B"/>
    <property type="match status" value="2"/>
</dbReference>
<evidence type="ECO:0000259" key="1">
    <source>
        <dbReference type="Pfam" id="PF00534"/>
    </source>
</evidence>
<dbReference type="InterPro" id="IPR001296">
    <property type="entry name" value="Glyco_trans_1"/>
</dbReference>
<dbReference type="PANTHER" id="PTHR12526">
    <property type="entry name" value="GLYCOSYLTRANSFERASE"/>
    <property type="match status" value="1"/>
</dbReference>
<keyword evidence="3" id="KW-1185">Reference proteome</keyword>
<proteinExistence type="predicted"/>
<dbReference type="EMBL" id="FOBB01000004">
    <property type="protein sequence ID" value="SEM32846.1"/>
    <property type="molecule type" value="Genomic_DNA"/>
</dbReference>
<evidence type="ECO:0000313" key="2">
    <source>
        <dbReference type="EMBL" id="SEM32846.1"/>
    </source>
</evidence>
<accession>A0A1H7XGC5</accession>
<name>A0A1H7XGC5_9BACT</name>
<dbReference type="STRING" id="573321.SAMN04488505_10468"/>
<organism evidence="2 3">
    <name type="scientific">Chitinophaga rupis</name>
    <dbReference type="NCBI Taxonomy" id="573321"/>
    <lineage>
        <taxon>Bacteria</taxon>
        <taxon>Pseudomonadati</taxon>
        <taxon>Bacteroidota</taxon>
        <taxon>Chitinophagia</taxon>
        <taxon>Chitinophagales</taxon>
        <taxon>Chitinophagaceae</taxon>
        <taxon>Chitinophaga</taxon>
    </lineage>
</organism>
<dbReference type="CDD" id="cd03801">
    <property type="entry name" value="GT4_PimA-like"/>
    <property type="match status" value="1"/>
</dbReference>
<dbReference type="AlphaFoldDB" id="A0A1H7XGC5"/>
<dbReference type="RefSeq" id="WP_089914454.1">
    <property type="nucleotide sequence ID" value="NZ_FOBB01000004.1"/>
</dbReference>
<dbReference type="OrthoDB" id="9811239at2"/>
<dbReference type="Proteomes" id="UP000198984">
    <property type="component" value="Unassembled WGS sequence"/>
</dbReference>
<reference evidence="2 3" key="1">
    <citation type="submission" date="2016-10" db="EMBL/GenBank/DDBJ databases">
        <authorList>
            <person name="de Groot N.N."/>
        </authorList>
    </citation>
    <scope>NUCLEOTIDE SEQUENCE [LARGE SCALE GENOMIC DNA]</scope>
    <source>
        <strain evidence="2 3">DSM 21039</strain>
    </source>
</reference>
<protein>
    <submittedName>
        <fullName evidence="2">Glycosyltransferase involved in cell wall bisynthesis</fullName>
    </submittedName>
</protein>
<dbReference type="SUPFAM" id="SSF53756">
    <property type="entry name" value="UDP-Glycosyltransferase/glycogen phosphorylase"/>
    <property type="match status" value="1"/>
</dbReference>
<evidence type="ECO:0000313" key="3">
    <source>
        <dbReference type="Proteomes" id="UP000198984"/>
    </source>
</evidence>
<dbReference type="Pfam" id="PF00534">
    <property type="entry name" value="Glycos_transf_1"/>
    <property type="match status" value="1"/>
</dbReference>
<keyword evidence="2" id="KW-0808">Transferase</keyword>
<gene>
    <name evidence="2" type="ORF">SAMN04488505_10468</name>
</gene>
<dbReference type="PANTHER" id="PTHR12526:SF637">
    <property type="entry name" value="GLYCOSYLTRANSFERASE EPSF-RELATED"/>
    <property type="match status" value="1"/>
</dbReference>
<sequence length="366" mass="41344">MRIVFASYVCSSGFTNPGEWLQRTNFYTGIPEALSRENEVISIEQIDYEGRYQQNGVDYHFMDFGKRTVLFPWQQHRYIKALQPDVVFVHGLHFAIQVIQLRLQLGSRVKIIAQHHAERPSRWPKRYLQQLAAYCIDAYLFTSQAMGVDWMKKAHIRSTGKIHGVMEGSSVFYPVAQSLARAKTGVQGAPAFLWVGRLNDNKDPLTVVRAFLQFTRQYPEARLYMIYHTTELLPEIESLLQSEAAYKDKIILVGKVPHDDLLYWFNSVPFIISGSHYEGSGIAVCEAMSCGCIPVLTDILSFQLLTNNGNCGVLYAPGNEAALLQALLQVTTLDVAVERSKVLAQFQSQLSFEAIAKKIQEVIASL</sequence>